<dbReference type="OrthoDB" id="8283473at2"/>
<evidence type="ECO:0000313" key="2">
    <source>
        <dbReference type="Proteomes" id="UP000005732"/>
    </source>
</evidence>
<dbReference type="HOGENOM" id="CLU_163367_0_0_5"/>
<sequence>MHSIRSKERGRKKLMLKLPALRDQLQLLPNDAIDELFESYELATTALDRFSFNAEANSKLIAEYEQLCRDIEAEVVALCAQHQKGSSLTTP</sequence>
<protein>
    <submittedName>
        <fullName evidence="1">Uncharacterized protein</fullName>
    </submittedName>
</protein>
<gene>
    <name evidence="1" type="ORF">Rleg4DRAFT_2718</name>
</gene>
<evidence type="ECO:0000313" key="1">
    <source>
        <dbReference type="EMBL" id="EJC81048.1"/>
    </source>
</evidence>
<dbReference type="AlphaFoldDB" id="J0W792"/>
<dbReference type="RefSeq" id="WP_003581957.1">
    <property type="nucleotide sequence ID" value="NZ_JH719395.1"/>
</dbReference>
<organism evidence="1 2">
    <name type="scientific">Rhizobium leguminosarum bv. trifolii WSM2297</name>
    <dbReference type="NCBI Taxonomy" id="754762"/>
    <lineage>
        <taxon>Bacteria</taxon>
        <taxon>Pseudomonadati</taxon>
        <taxon>Pseudomonadota</taxon>
        <taxon>Alphaproteobacteria</taxon>
        <taxon>Hyphomicrobiales</taxon>
        <taxon>Rhizobiaceae</taxon>
        <taxon>Rhizobium/Agrobacterium group</taxon>
        <taxon>Rhizobium</taxon>
    </lineage>
</organism>
<proteinExistence type="predicted"/>
<dbReference type="EMBL" id="JH719395">
    <property type="protein sequence ID" value="EJC81048.1"/>
    <property type="molecule type" value="Genomic_DNA"/>
</dbReference>
<reference evidence="1 2" key="1">
    <citation type="submission" date="2012-02" db="EMBL/GenBank/DDBJ databases">
        <title>Improved High-Quality Draft Sequence of Rhizobium leguminosarum bv. trifolii WSM2297.</title>
        <authorList>
            <consortium name="US DOE Joint Genome Institute"/>
            <person name="Lucas S."/>
            <person name="Han J."/>
            <person name="Lapidus A."/>
            <person name="Cheng J.-F."/>
            <person name="Goodwin L."/>
            <person name="Pitluck S."/>
            <person name="Peters L."/>
            <person name="Ovchinnikova G."/>
            <person name="Zhang X."/>
            <person name="Detter J.C."/>
            <person name="Han C."/>
            <person name="Tapia R."/>
            <person name="Land M."/>
            <person name="Hauser L."/>
            <person name="Kyrpides N."/>
            <person name="Ivanova N."/>
            <person name="Pagani I."/>
            <person name="Brau L."/>
            <person name="Yates R."/>
            <person name="O'Hara G."/>
            <person name="Rui T."/>
            <person name="Howieson J."/>
            <person name="Reeve W."/>
            <person name="Woyke T."/>
        </authorList>
    </citation>
    <scope>NUCLEOTIDE SEQUENCE [LARGE SCALE GENOMIC DNA]</scope>
    <source>
        <strain evidence="1 2">WSM2297</strain>
    </source>
</reference>
<dbReference type="Proteomes" id="UP000005732">
    <property type="component" value="Unassembled WGS sequence"/>
</dbReference>
<accession>J0W792</accession>
<name>J0W792_RHILT</name>